<dbReference type="AlphaFoldDB" id="A0A0G2Z6Z7"/>
<evidence type="ECO:0000313" key="7">
    <source>
        <dbReference type="EMBL" id="AKI97375.1"/>
    </source>
</evidence>
<keyword evidence="3 6" id="KW-0812">Transmembrane</keyword>
<keyword evidence="8" id="KW-1185">Reference proteome</keyword>
<comment type="subcellular location">
    <subcellularLocation>
        <location evidence="1">Cell membrane</location>
        <topology evidence="1">Multi-pass membrane protein</topology>
    </subcellularLocation>
</comment>
<keyword evidence="4 6" id="KW-1133">Transmembrane helix</keyword>
<evidence type="ECO:0000256" key="1">
    <source>
        <dbReference type="ARBA" id="ARBA00004651"/>
    </source>
</evidence>
<dbReference type="KEGG" id="kpf:IX53_05575"/>
<gene>
    <name evidence="7" type="ORF">IX53_05575</name>
</gene>
<proteinExistence type="predicted"/>
<dbReference type="EMBL" id="CP011232">
    <property type="protein sequence ID" value="AKI97375.1"/>
    <property type="molecule type" value="Genomic_DNA"/>
</dbReference>
<evidence type="ECO:0000256" key="2">
    <source>
        <dbReference type="ARBA" id="ARBA00022475"/>
    </source>
</evidence>
<feature type="transmembrane region" description="Helical" evidence="6">
    <location>
        <begin position="267"/>
        <end position="286"/>
    </location>
</feature>
<dbReference type="Proteomes" id="UP000035159">
    <property type="component" value="Chromosome"/>
</dbReference>
<dbReference type="PANTHER" id="PTHR43370">
    <property type="entry name" value="SUGAR ABC TRANSPORTER INTEGRAL MEMBRANE PROTEIN-RELATED"/>
    <property type="match status" value="1"/>
</dbReference>
<dbReference type="CDD" id="cd06580">
    <property type="entry name" value="TM_PBP1_transp_TpRbsC_like"/>
    <property type="match status" value="1"/>
</dbReference>
<dbReference type="Pfam" id="PF02653">
    <property type="entry name" value="BPD_transp_2"/>
    <property type="match status" value="1"/>
</dbReference>
<evidence type="ECO:0000313" key="8">
    <source>
        <dbReference type="Proteomes" id="UP000035159"/>
    </source>
</evidence>
<feature type="transmembrane region" description="Helical" evidence="6">
    <location>
        <begin position="64"/>
        <end position="86"/>
    </location>
</feature>
<dbReference type="PATRIC" id="fig|1330330.3.peg.1124"/>
<dbReference type="GO" id="GO:0022857">
    <property type="term" value="F:transmembrane transporter activity"/>
    <property type="evidence" value="ECO:0007669"/>
    <property type="project" value="InterPro"/>
</dbReference>
<sequence>MSMDSSIITTTLQATIRAGTPLLFTVLGDIFTERSGVMNLGLEGLMLVGAISGFVVSYSTGNLFLAVIAAMVAGAVLGLVHAFFTVTLRINQVVSGLAITMLGTGISGLWGKGYIGVVAAQFKPLELPVLSKIPFIGPVLFSHDILVYLSYLLVPLMWFYIYKTKPGMVLRAVGESPSAADARGINVFMTRYLYTMVGGAITALGGAYLSLAYTSMWIENMTAGRGWIGIALVLFATWDPVKAMLGAYLFGGVTALGLRMQAAGTTISSHILMMLPYILTVTVLFFTSTEKIKLKVGAPAALGVPYSREEKT</sequence>
<reference evidence="7 8" key="1">
    <citation type="submission" date="2015-04" db="EMBL/GenBank/DDBJ databases">
        <title>Complete Genome Sequence of Kosmotoga pacifica SLHLJ1.</title>
        <authorList>
            <person name="Jiang L.J."/>
            <person name="Shao Z.Z."/>
            <person name="Jebbar M."/>
        </authorList>
    </citation>
    <scope>NUCLEOTIDE SEQUENCE [LARGE SCALE GENOMIC DNA]</scope>
    <source>
        <strain evidence="7 8">SLHLJ1</strain>
    </source>
</reference>
<feature type="transmembrane region" description="Helical" evidence="6">
    <location>
        <begin position="135"/>
        <end position="161"/>
    </location>
</feature>
<evidence type="ECO:0000256" key="6">
    <source>
        <dbReference type="SAM" id="Phobius"/>
    </source>
</evidence>
<keyword evidence="2" id="KW-1003">Cell membrane</keyword>
<evidence type="ECO:0000256" key="4">
    <source>
        <dbReference type="ARBA" id="ARBA00022989"/>
    </source>
</evidence>
<accession>A0A0G2Z6Z7</accession>
<protein>
    <submittedName>
        <fullName evidence="7">ABC transporter permease</fullName>
    </submittedName>
</protein>
<dbReference type="PANTHER" id="PTHR43370:SF2">
    <property type="entry name" value="ABC TRANSPORTER PERMEASE PROTEIN"/>
    <property type="match status" value="1"/>
</dbReference>
<name>A0A0G2Z6Z7_9BACT</name>
<organism evidence="7 8">
    <name type="scientific">Kosmotoga pacifica</name>
    <dbReference type="NCBI Taxonomy" id="1330330"/>
    <lineage>
        <taxon>Bacteria</taxon>
        <taxon>Thermotogati</taxon>
        <taxon>Thermotogota</taxon>
        <taxon>Thermotogae</taxon>
        <taxon>Kosmotogales</taxon>
        <taxon>Kosmotogaceae</taxon>
        <taxon>Kosmotoga</taxon>
    </lineage>
</organism>
<feature type="transmembrane region" description="Helical" evidence="6">
    <location>
        <begin position="40"/>
        <end position="58"/>
    </location>
</feature>
<feature type="transmembrane region" description="Helical" evidence="6">
    <location>
        <begin position="93"/>
        <end position="115"/>
    </location>
</feature>
<dbReference type="GO" id="GO:0005886">
    <property type="term" value="C:plasma membrane"/>
    <property type="evidence" value="ECO:0007669"/>
    <property type="project" value="UniProtKB-SubCell"/>
</dbReference>
<keyword evidence="5 6" id="KW-0472">Membrane</keyword>
<dbReference type="OrthoDB" id="9792579at2"/>
<dbReference type="STRING" id="1330330.IX53_05575"/>
<feature type="transmembrane region" description="Helical" evidence="6">
    <location>
        <begin position="192"/>
        <end position="211"/>
    </location>
</feature>
<evidence type="ECO:0000256" key="3">
    <source>
        <dbReference type="ARBA" id="ARBA00022692"/>
    </source>
</evidence>
<evidence type="ECO:0000256" key="5">
    <source>
        <dbReference type="ARBA" id="ARBA00023136"/>
    </source>
</evidence>
<dbReference type="InterPro" id="IPR001851">
    <property type="entry name" value="ABC_transp_permease"/>
</dbReference>